<gene>
    <name evidence="2" type="ORF">BCR38DRAFT_507308</name>
</gene>
<feature type="region of interest" description="Disordered" evidence="1">
    <location>
        <begin position="119"/>
        <end position="157"/>
    </location>
</feature>
<dbReference type="RefSeq" id="XP_040718738.1">
    <property type="nucleotide sequence ID" value="XM_040864950.1"/>
</dbReference>
<dbReference type="AlphaFoldDB" id="A0A1Y2EA57"/>
<evidence type="ECO:0000256" key="1">
    <source>
        <dbReference type="SAM" id="MobiDB-lite"/>
    </source>
</evidence>
<reference evidence="2 3" key="1">
    <citation type="submission" date="2016-07" db="EMBL/GenBank/DDBJ databases">
        <title>Pervasive Adenine N6-methylation of Active Genes in Fungi.</title>
        <authorList>
            <consortium name="DOE Joint Genome Institute"/>
            <person name="Mondo S.J."/>
            <person name="Dannebaum R.O."/>
            <person name="Kuo R.C."/>
            <person name="Labutti K."/>
            <person name="Haridas S."/>
            <person name="Kuo A."/>
            <person name="Salamov A."/>
            <person name="Ahrendt S.R."/>
            <person name="Lipzen A."/>
            <person name="Sullivan W."/>
            <person name="Andreopoulos W.B."/>
            <person name="Clum A."/>
            <person name="Lindquist E."/>
            <person name="Daum C."/>
            <person name="Ramamoorthy G.K."/>
            <person name="Gryganskyi A."/>
            <person name="Culley D."/>
            <person name="Magnuson J.K."/>
            <person name="James T.Y."/>
            <person name="O'Malley M.A."/>
            <person name="Stajich J.E."/>
            <person name="Spatafora J.W."/>
            <person name="Visel A."/>
            <person name="Grigoriev I.V."/>
        </authorList>
    </citation>
    <scope>NUCLEOTIDE SEQUENCE [LARGE SCALE GENOMIC DNA]</scope>
    <source>
        <strain evidence="2 3">CBS 129021</strain>
    </source>
</reference>
<organism evidence="2 3">
    <name type="scientific">Pseudomassariella vexata</name>
    <dbReference type="NCBI Taxonomy" id="1141098"/>
    <lineage>
        <taxon>Eukaryota</taxon>
        <taxon>Fungi</taxon>
        <taxon>Dikarya</taxon>
        <taxon>Ascomycota</taxon>
        <taxon>Pezizomycotina</taxon>
        <taxon>Sordariomycetes</taxon>
        <taxon>Xylariomycetidae</taxon>
        <taxon>Amphisphaeriales</taxon>
        <taxon>Pseudomassariaceae</taxon>
        <taxon>Pseudomassariella</taxon>
    </lineage>
</organism>
<proteinExistence type="predicted"/>
<evidence type="ECO:0000313" key="3">
    <source>
        <dbReference type="Proteomes" id="UP000193689"/>
    </source>
</evidence>
<comment type="caution">
    <text evidence="2">The sequence shown here is derived from an EMBL/GenBank/DDBJ whole genome shotgun (WGS) entry which is preliminary data.</text>
</comment>
<sequence>MKMAQPLSEIQQMECIGRRRWIVSLDLDAERPRTTLLLLPVGFERYMEHHKSSFTHCIIYAEWLLLIDFIGDGGTMGGALCSGAYLDKLLILVEVTADHSFFHGLSFFSIPVPEHPHHIRTNRLSHNGPQSRVNSQGRWGSGPSPPRSNQIPPKSTSAVGYQLPGACRSELLDVGLVSILGKDGMKARQSTFGAFWAFCAGS</sequence>
<feature type="compositionally biased region" description="Polar residues" evidence="1">
    <location>
        <begin position="124"/>
        <end position="138"/>
    </location>
</feature>
<feature type="compositionally biased region" description="Polar residues" evidence="1">
    <location>
        <begin position="147"/>
        <end position="157"/>
    </location>
</feature>
<protein>
    <submittedName>
        <fullName evidence="2">Uncharacterized protein</fullName>
    </submittedName>
</protein>
<dbReference type="GeneID" id="63781162"/>
<dbReference type="InParanoid" id="A0A1Y2EA57"/>
<dbReference type="EMBL" id="MCFJ01000003">
    <property type="protein sequence ID" value="ORY68451.1"/>
    <property type="molecule type" value="Genomic_DNA"/>
</dbReference>
<dbReference type="Proteomes" id="UP000193689">
    <property type="component" value="Unassembled WGS sequence"/>
</dbReference>
<accession>A0A1Y2EA57</accession>
<keyword evidence="3" id="KW-1185">Reference proteome</keyword>
<name>A0A1Y2EA57_9PEZI</name>
<evidence type="ECO:0000313" key="2">
    <source>
        <dbReference type="EMBL" id="ORY68451.1"/>
    </source>
</evidence>